<dbReference type="HOGENOM" id="CLU_2685084_0_0_6"/>
<dbReference type="AlphaFoldDB" id="W0N3C4"/>
<dbReference type="EMBL" id="CP007014">
    <property type="protein sequence ID" value="AHG43551.1"/>
    <property type="molecule type" value="Genomic_DNA"/>
</dbReference>
<accession>W0N3C4</accession>
<sequence>MIDPVTDLYLPQIERIHALQAGDVVAVFIGVGTSLVVGVNPAPAAKIMLGCTCIELIQLEYALPMNDSNAVLCH</sequence>
<gene>
    <name evidence="1" type="ORF">N018_10750</name>
</gene>
<name>W0N3C4_PSESX</name>
<dbReference type="Proteomes" id="UP000019089">
    <property type="component" value="Chromosome"/>
</dbReference>
<evidence type="ECO:0000313" key="2">
    <source>
        <dbReference type="Proteomes" id="UP000019089"/>
    </source>
</evidence>
<protein>
    <submittedName>
        <fullName evidence="1">Uncharacterized protein</fullName>
    </submittedName>
</protein>
<organism evidence="1 2">
    <name type="scientific">Pseudomonas syringae CC1557</name>
    <dbReference type="NCBI Taxonomy" id="1357279"/>
    <lineage>
        <taxon>Bacteria</taxon>
        <taxon>Pseudomonadati</taxon>
        <taxon>Pseudomonadota</taxon>
        <taxon>Gammaproteobacteria</taxon>
        <taxon>Pseudomonadales</taxon>
        <taxon>Pseudomonadaceae</taxon>
        <taxon>Pseudomonas</taxon>
        <taxon>Pseudomonas syringae</taxon>
    </lineage>
</organism>
<proteinExistence type="predicted"/>
<dbReference type="KEGG" id="psyr:N018_10750"/>
<dbReference type="STRING" id="1357279.N018_10750"/>
<reference evidence="1 2" key="1">
    <citation type="submission" date="2013-12" db="EMBL/GenBank/DDBJ databases">
        <title>Interactions Between Genome Architecture and Virulence Genes in Pseudomonas syringae, strain CC1557 as a model.</title>
        <authorList>
            <person name="Baltrus D."/>
            <person name="Hockett K."/>
            <person name="Karlsrud E."/>
            <person name="Dougherty K."/>
            <person name="Nishimura M."/>
        </authorList>
    </citation>
    <scope>NUCLEOTIDE SEQUENCE [LARGE SCALE GENOMIC DNA]</scope>
    <source>
        <strain evidence="1 2">CC1557</strain>
    </source>
</reference>
<evidence type="ECO:0000313" key="1">
    <source>
        <dbReference type="EMBL" id="AHG43551.1"/>
    </source>
</evidence>